<sequence length="359" mass="40219">MALLLQLQNSVAVMRRELQNLRKQEKTESRPSNVTPRVCQNQPSLVSSLCEAAIGTVRTCFREKNGTPRQPGLVRGARGVIRVAERFTNPAHSLEGLEDYSHAWVLFVFHLNEQERVKAKVKPPRMGGEKRGVFATRSPHRPCPIGLSLVKIDRVVNDTLHISGVDLVDGTPVLDIKPYIPAYDNPALHSHSLRETTGSKTCPCQLQDSLVRVPPWVDSQETSCIDVEISKKAEDQLSLFHCHPTAGNFSSDNCKLHAEKTSSEVEPANKELSSYVLHTFRSVSDAREAIVEVLKQDPRSVYRREKFSHELYKFSVDNLNVTCEFTTEGKAKVIDIHPKERWVYKHSSSESDGGTVSLS</sequence>
<dbReference type="PANTHER" id="PTHR12818:SF0">
    <property type="entry name" value="TRNA (ADENINE(37)-N6)-METHYLTRANSFERASE"/>
    <property type="match status" value="1"/>
</dbReference>
<gene>
    <name evidence="4" type="ORF">GBAR_LOCUS1857</name>
</gene>
<organism evidence="4 5">
    <name type="scientific">Geodia barretti</name>
    <name type="common">Barrett's horny sponge</name>
    <dbReference type="NCBI Taxonomy" id="519541"/>
    <lineage>
        <taxon>Eukaryota</taxon>
        <taxon>Metazoa</taxon>
        <taxon>Porifera</taxon>
        <taxon>Demospongiae</taxon>
        <taxon>Heteroscleromorpha</taxon>
        <taxon>Tetractinellida</taxon>
        <taxon>Astrophorina</taxon>
        <taxon>Geodiidae</taxon>
        <taxon>Geodia</taxon>
    </lineage>
</organism>
<dbReference type="EMBL" id="CASHTH010000268">
    <property type="protein sequence ID" value="CAI7996350.1"/>
    <property type="molecule type" value="Genomic_DNA"/>
</dbReference>
<dbReference type="PROSITE" id="PS51668">
    <property type="entry name" value="TSAA_2"/>
    <property type="match status" value="1"/>
</dbReference>
<keyword evidence="5" id="KW-1185">Reference proteome</keyword>
<accession>A0AA35W1Z4</accession>
<protein>
    <submittedName>
        <fullName evidence="4">tRNA (Adenine(37)-N6)-methyltransferase</fullName>
    </submittedName>
</protein>
<evidence type="ECO:0000256" key="1">
    <source>
        <dbReference type="ARBA" id="ARBA00022691"/>
    </source>
</evidence>
<dbReference type="PANTHER" id="PTHR12818">
    <property type="entry name" value="TRNA (ADENINE(37)-N6)-METHYLTRANSFERASE"/>
    <property type="match status" value="1"/>
</dbReference>
<comment type="caution">
    <text evidence="4">The sequence shown here is derived from an EMBL/GenBank/DDBJ whole genome shotgun (WGS) entry which is preliminary data.</text>
</comment>
<feature type="domain" description="TsaA-like" evidence="3">
    <location>
        <begin position="51"/>
        <end position="188"/>
    </location>
</feature>
<dbReference type="SUPFAM" id="SSF118196">
    <property type="entry name" value="YaeB-like"/>
    <property type="match status" value="1"/>
</dbReference>
<dbReference type="CDD" id="cd09281">
    <property type="entry name" value="UPF0066"/>
    <property type="match status" value="1"/>
</dbReference>
<evidence type="ECO:0000256" key="2">
    <source>
        <dbReference type="ARBA" id="ARBA00033753"/>
    </source>
</evidence>
<evidence type="ECO:0000313" key="5">
    <source>
        <dbReference type="Proteomes" id="UP001174909"/>
    </source>
</evidence>
<proteinExistence type="inferred from homology"/>
<dbReference type="Gene3D" id="3.30.2310.10">
    <property type="entry name" value="YaeB-like"/>
    <property type="match status" value="1"/>
</dbReference>
<dbReference type="Pfam" id="PF01980">
    <property type="entry name" value="TrmO_N"/>
    <property type="match status" value="1"/>
</dbReference>
<keyword evidence="1" id="KW-0949">S-adenosyl-L-methionine</keyword>
<evidence type="ECO:0000313" key="4">
    <source>
        <dbReference type="EMBL" id="CAI7996350.1"/>
    </source>
</evidence>
<reference evidence="4" key="1">
    <citation type="submission" date="2023-03" db="EMBL/GenBank/DDBJ databases">
        <authorList>
            <person name="Steffen K."/>
            <person name="Cardenas P."/>
        </authorList>
    </citation>
    <scope>NUCLEOTIDE SEQUENCE</scope>
</reference>
<dbReference type="Proteomes" id="UP001174909">
    <property type="component" value="Unassembled WGS sequence"/>
</dbReference>
<dbReference type="InterPro" id="IPR040372">
    <property type="entry name" value="YaeB-like"/>
</dbReference>
<dbReference type="InterPro" id="IPR036413">
    <property type="entry name" value="YaeB-like_sf"/>
</dbReference>
<dbReference type="Gene3D" id="2.40.30.70">
    <property type="entry name" value="YaeB-like"/>
    <property type="match status" value="1"/>
</dbReference>
<dbReference type="InterPro" id="IPR036414">
    <property type="entry name" value="YaeB_N_sf"/>
</dbReference>
<dbReference type="NCBIfam" id="TIGR00104">
    <property type="entry name" value="tRNA_TsaA"/>
    <property type="match status" value="1"/>
</dbReference>
<evidence type="ECO:0000259" key="3">
    <source>
        <dbReference type="PROSITE" id="PS51668"/>
    </source>
</evidence>
<dbReference type="AlphaFoldDB" id="A0AA35W1Z4"/>
<name>A0AA35W1Z4_GEOBA</name>
<dbReference type="InterPro" id="IPR023370">
    <property type="entry name" value="TrmO-like_N"/>
</dbReference>
<comment type="similarity">
    <text evidence="2">Belongs to the tRNA methyltransferase O family.</text>
</comment>